<keyword evidence="2" id="KW-1185">Reference proteome</keyword>
<protein>
    <submittedName>
        <fullName evidence="1">Uncharacterized protein</fullName>
    </submittedName>
</protein>
<name>A0ABS4NY20_9BACL</name>
<accession>A0ABS4NY20</accession>
<reference evidence="1 2" key="1">
    <citation type="submission" date="2021-03" db="EMBL/GenBank/DDBJ databases">
        <title>Genomic Encyclopedia of Type Strains, Phase IV (KMG-IV): sequencing the most valuable type-strain genomes for metagenomic binning, comparative biology and taxonomic classification.</title>
        <authorList>
            <person name="Goeker M."/>
        </authorList>
    </citation>
    <scope>NUCLEOTIDE SEQUENCE [LARGE SCALE GENOMIC DNA]</scope>
    <source>
        <strain evidence="1 2">DSM 101953</strain>
    </source>
</reference>
<comment type="caution">
    <text evidence="1">The sequence shown here is derived from an EMBL/GenBank/DDBJ whole genome shotgun (WGS) entry which is preliminary data.</text>
</comment>
<dbReference type="Proteomes" id="UP000773462">
    <property type="component" value="Unassembled WGS sequence"/>
</dbReference>
<proteinExistence type="predicted"/>
<gene>
    <name evidence="1" type="ORF">J2Z70_005125</name>
</gene>
<evidence type="ECO:0000313" key="1">
    <source>
        <dbReference type="EMBL" id="MBP2114941.1"/>
    </source>
</evidence>
<evidence type="ECO:0000313" key="2">
    <source>
        <dbReference type="Proteomes" id="UP000773462"/>
    </source>
</evidence>
<sequence>MRTRVGIYSFELDFFEQGIERRLLFEDDMDFIKITCSSRTDWLPKPSSIVMTKAEISNMFEALYQTFVELGSVICEGLVNHFLLKDWKM</sequence>
<dbReference type="EMBL" id="JAGGLV010000021">
    <property type="protein sequence ID" value="MBP2114941.1"/>
    <property type="molecule type" value="Genomic_DNA"/>
</dbReference>
<organism evidence="1 2">
    <name type="scientific">Paenibacillus silagei</name>
    <dbReference type="NCBI Taxonomy" id="1670801"/>
    <lineage>
        <taxon>Bacteria</taxon>
        <taxon>Bacillati</taxon>
        <taxon>Bacillota</taxon>
        <taxon>Bacilli</taxon>
        <taxon>Bacillales</taxon>
        <taxon>Paenibacillaceae</taxon>
        <taxon>Paenibacillus</taxon>
    </lineage>
</organism>